<comment type="caution">
    <text evidence="2">The sequence shown here is derived from an EMBL/GenBank/DDBJ whole genome shotgun (WGS) entry which is preliminary data.</text>
</comment>
<feature type="transmembrane region" description="Helical" evidence="1">
    <location>
        <begin position="157"/>
        <end position="176"/>
    </location>
</feature>
<gene>
    <name evidence="2" type="ORF">HZY91_10205</name>
</gene>
<feature type="transmembrane region" description="Helical" evidence="1">
    <location>
        <begin position="225"/>
        <end position="246"/>
    </location>
</feature>
<feature type="transmembrane region" description="Helical" evidence="1">
    <location>
        <begin position="197"/>
        <end position="219"/>
    </location>
</feature>
<protein>
    <submittedName>
        <fullName evidence="2">DUF1129 family protein</fullName>
    </submittedName>
</protein>
<dbReference type="PIRSF" id="PIRSF033111">
    <property type="entry name" value="UCP033111"/>
    <property type="match status" value="1"/>
</dbReference>
<proteinExistence type="predicted"/>
<evidence type="ECO:0000256" key="1">
    <source>
        <dbReference type="SAM" id="Phobius"/>
    </source>
</evidence>
<dbReference type="InterPro" id="IPR009214">
    <property type="entry name" value="DUF1129"/>
</dbReference>
<accession>A0ABS0LT40</accession>
<keyword evidence="3" id="KW-1185">Reference proteome</keyword>
<evidence type="ECO:0000313" key="3">
    <source>
        <dbReference type="Proteomes" id="UP000721415"/>
    </source>
</evidence>
<name>A0ABS0LT40_9LACT</name>
<dbReference type="RefSeq" id="WP_197116145.1">
    <property type="nucleotide sequence ID" value="NZ_JACBXQ010000006.1"/>
</dbReference>
<feature type="transmembrane region" description="Helical" evidence="1">
    <location>
        <begin position="125"/>
        <end position="145"/>
    </location>
</feature>
<dbReference type="EMBL" id="JACBXQ010000006">
    <property type="protein sequence ID" value="MBG9987237.1"/>
    <property type="molecule type" value="Genomic_DNA"/>
</dbReference>
<evidence type="ECO:0000313" key="2">
    <source>
        <dbReference type="EMBL" id="MBG9987237.1"/>
    </source>
</evidence>
<keyword evidence="1" id="KW-0472">Membrane</keyword>
<organism evidence="2 3">
    <name type="scientific">Facklamia lactis</name>
    <dbReference type="NCBI Taxonomy" id="2749967"/>
    <lineage>
        <taxon>Bacteria</taxon>
        <taxon>Bacillati</taxon>
        <taxon>Bacillota</taxon>
        <taxon>Bacilli</taxon>
        <taxon>Lactobacillales</taxon>
        <taxon>Aerococcaceae</taxon>
        <taxon>Facklamia</taxon>
    </lineage>
</organism>
<dbReference type="Proteomes" id="UP000721415">
    <property type="component" value="Unassembled WGS sequence"/>
</dbReference>
<sequence length="257" mass="28787">MGNHEQNEKLKEERMANESNNQMPFDQDENQNTVIAGVTNTEWDQLTKRNRQFLFDIDKHLSTENIDASVKSMAFSEMAQTLIEGQRTGHTARQIYGTPTETADAIRQTHSTKSEELEKSPDWQIAIDGGLMLGSIFTIITGFTVMMGKSGTAQQGFLMGGLTLIINYLVAGYAMMETAKVLPNPDAPKGEKGYAKYFLVSTATMVLWIGLVMFSQYFLPRIINPILPALVYLIIGGISLLLRFYLKNKWKIEGGLF</sequence>
<dbReference type="Pfam" id="PF06570">
    <property type="entry name" value="DUF1129"/>
    <property type="match status" value="1"/>
</dbReference>
<keyword evidence="1" id="KW-1133">Transmembrane helix</keyword>
<reference evidence="2 3" key="1">
    <citation type="submission" date="2020-07" db="EMBL/GenBank/DDBJ databases">
        <title>Facklamia lactis sp. nov., isolated from raw milk.</title>
        <authorList>
            <person name="Doll E.V."/>
            <person name="Huptas C."/>
            <person name="Staib L."/>
            <person name="Wenning M."/>
            <person name="Scherer S."/>
        </authorList>
    </citation>
    <scope>NUCLEOTIDE SEQUENCE [LARGE SCALE GENOMIC DNA]</scope>
    <source>
        <strain evidence="2 3">DSM 111018</strain>
    </source>
</reference>
<keyword evidence="1" id="KW-0812">Transmembrane</keyword>